<dbReference type="AlphaFoldDB" id="A0A9X3I3H2"/>
<evidence type="ECO:0000313" key="3">
    <source>
        <dbReference type="Proteomes" id="UP001143347"/>
    </source>
</evidence>
<sequence length="277" mass="30061">MGTPSWIELAGRNAAAEAICLSGTLTATEKNEASRVDFQHAPGGKWCVEHEGQPVYIASGATAVVRVEGHMRRLDGDIRLPMLGARFSPLDLLGRESLIHKMSTSMAVEGDAEQRTIGGRAAWSIRLRAPERDPIEMTFDDATGVLIRLATPDGRVALTVDGLSVPETLPDSLFEWDGPVLDERPTRGTRRSDEDDETERIEALRALIAAHSQPDRVMAAIAGADSERGARSTLVELLGVTESGADHILAAPIGIFRGDHAVANRRTLEIMEDERRQ</sequence>
<organism evidence="2 3">
    <name type="scientific">Gordonia aquimaris</name>
    <dbReference type="NCBI Taxonomy" id="2984863"/>
    <lineage>
        <taxon>Bacteria</taxon>
        <taxon>Bacillati</taxon>
        <taxon>Actinomycetota</taxon>
        <taxon>Actinomycetes</taxon>
        <taxon>Mycobacteriales</taxon>
        <taxon>Gordoniaceae</taxon>
        <taxon>Gordonia</taxon>
    </lineage>
</organism>
<evidence type="ECO:0000256" key="1">
    <source>
        <dbReference type="SAM" id="MobiDB-lite"/>
    </source>
</evidence>
<reference evidence="2" key="1">
    <citation type="submission" date="2022-10" db="EMBL/GenBank/DDBJ databases">
        <title>WGS of marine actinomycetes from Thailand.</title>
        <authorList>
            <person name="Thawai C."/>
        </authorList>
    </citation>
    <scope>NUCLEOTIDE SEQUENCE</scope>
    <source>
        <strain evidence="2">SW21</strain>
    </source>
</reference>
<dbReference type="EMBL" id="JAPKFM010000002">
    <property type="protein sequence ID" value="MCX2963161.1"/>
    <property type="molecule type" value="Genomic_DNA"/>
</dbReference>
<feature type="region of interest" description="Disordered" evidence="1">
    <location>
        <begin position="176"/>
        <end position="198"/>
    </location>
</feature>
<dbReference type="RefSeq" id="WP_235725986.1">
    <property type="nucleotide sequence ID" value="NZ_JAPKFM010000002.1"/>
</dbReference>
<comment type="caution">
    <text evidence="2">The sequence shown here is derived from an EMBL/GenBank/DDBJ whole genome shotgun (WGS) entry which is preliminary data.</text>
</comment>
<dbReference type="Proteomes" id="UP001143347">
    <property type="component" value="Unassembled WGS sequence"/>
</dbReference>
<feature type="compositionally biased region" description="Basic and acidic residues" evidence="1">
    <location>
        <begin position="181"/>
        <end position="193"/>
    </location>
</feature>
<keyword evidence="3" id="KW-1185">Reference proteome</keyword>
<evidence type="ECO:0000313" key="2">
    <source>
        <dbReference type="EMBL" id="MCX2963161.1"/>
    </source>
</evidence>
<name>A0A9X3I3H2_9ACTN</name>
<gene>
    <name evidence="2" type="ORF">OSB52_03545</name>
</gene>
<proteinExistence type="predicted"/>
<protein>
    <submittedName>
        <fullName evidence="2">Uncharacterized protein</fullName>
    </submittedName>
</protein>
<accession>A0A9X3I3H2</accession>